<feature type="chain" id="PRO_5007548113" description="Ice-binding protein C-terminal domain-containing protein" evidence="1">
    <location>
        <begin position="23"/>
        <end position="259"/>
    </location>
</feature>
<dbReference type="AlphaFoldDB" id="A0A147I1J2"/>
<evidence type="ECO:0000313" key="4">
    <source>
        <dbReference type="Proteomes" id="UP000074310"/>
    </source>
</evidence>
<proteinExistence type="predicted"/>
<keyword evidence="1" id="KW-0732">Signal</keyword>
<evidence type="ECO:0000259" key="2">
    <source>
        <dbReference type="Pfam" id="PF07589"/>
    </source>
</evidence>
<reference evidence="3 4" key="1">
    <citation type="journal article" date="2016" name="Front. Microbiol.">
        <title>Genomic Resource of Rice Seed Associated Bacteria.</title>
        <authorList>
            <person name="Midha S."/>
            <person name="Bansal K."/>
            <person name="Sharma S."/>
            <person name="Kumar N."/>
            <person name="Patil P.P."/>
            <person name="Chaudhry V."/>
            <person name="Patil P.B."/>
        </authorList>
    </citation>
    <scope>NUCLEOTIDE SEQUENCE [LARGE SCALE GENOMIC DNA]</scope>
    <source>
        <strain evidence="3 4">NS334</strain>
    </source>
</reference>
<comment type="caution">
    <text evidence="3">The sequence shown here is derived from an EMBL/GenBank/DDBJ whole genome shotgun (WGS) entry which is preliminary data.</text>
</comment>
<accession>A0A147I1J2</accession>
<evidence type="ECO:0000313" key="3">
    <source>
        <dbReference type="EMBL" id="KTT71398.1"/>
    </source>
</evidence>
<dbReference type="InterPro" id="IPR013424">
    <property type="entry name" value="Ice-binding_C"/>
</dbReference>
<keyword evidence="4" id="KW-1185">Reference proteome</keyword>
<feature type="signal peptide" evidence="1">
    <location>
        <begin position="1"/>
        <end position="22"/>
    </location>
</feature>
<dbReference type="RefSeq" id="WP_058755919.1">
    <property type="nucleotide sequence ID" value="NZ_LDTB01000040.1"/>
</dbReference>
<dbReference type="NCBIfam" id="NF035944">
    <property type="entry name" value="PEPxxWA-CTERM"/>
    <property type="match status" value="1"/>
</dbReference>
<dbReference type="Proteomes" id="UP000074310">
    <property type="component" value="Unassembled WGS sequence"/>
</dbReference>
<gene>
    <name evidence="3" type="ORF">NS334_10515</name>
</gene>
<organism evidence="3 4">
    <name type="scientific">Sphingomonas endophytica</name>
    <dbReference type="NCBI Taxonomy" id="869719"/>
    <lineage>
        <taxon>Bacteria</taxon>
        <taxon>Pseudomonadati</taxon>
        <taxon>Pseudomonadota</taxon>
        <taxon>Alphaproteobacteria</taxon>
        <taxon>Sphingomonadales</taxon>
        <taxon>Sphingomonadaceae</taxon>
        <taxon>Sphingomonas</taxon>
    </lineage>
</organism>
<sequence>MRRLLIGVATMLAVLGGGSARAAIFTYVVTGTVVGDSSEGGAAFGDIVLGRDFSARFEVDDALPSALYAASASGSSAQGGGLIQDGTRPPVRAVLTINGMDYAIRTGDKDVPPYCDPVIGCIGPSARIDDAGTIVKDAGARRLDLSAGYEDFDSCCADYNSYYSIATDDLRFTLNGAAFAVADYRQTGTFALSGTGSFVTVYRAGDRSGGVSDSTRLSFAPTALTVSGGVPEPATWAMTILGFGIVGAALRRRRVVVAA</sequence>
<dbReference type="EMBL" id="LDTB01000040">
    <property type="protein sequence ID" value="KTT71398.1"/>
    <property type="molecule type" value="Genomic_DNA"/>
</dbReference>
<dbReference type="PATRIC" id="fig|869719.3.peg.2050"/>
<feature type="domain" description="Ice-binding protein C-terminal" evidence="2">
    <location>
        <begin position="230"/>
        <end position="253"/>
    </location>
</feature>
<dbReference type="NCBIfam" id="TIGR02595">
    <property type="entry name" value="PEP_CTERM"/>
    <property type="match status" value="1"/>
</dbReference>
<protein>
    <recommendedName>
        <fullName evidence="2">Ice-binding protein C-terminal domain-containing protein</fullName>
    </recommendedName>
</protein>
<dbReference type="Pfam" id="PF07589">
    <property type="entry name" value="PEP-CTERM"/>
    <property type="match status" value="1"/>
</dbReference>
<evidence type="ECO:0000256" key="1">
    <source>
        <dbReference type="SAM" id="SignalP"/>
    </source>
</evidence>
<name>A0A147I1J2_9SPHN</name>